<dbReference type="FunFam" id="3.50.7.10:FF:000001">
    <property type="entry name" value="60 kDa chaperonin"/>
    <property type="match status" value="1"/>
</dbReference>
<evidence type="ECO:0000313" key="6">
    <source>
        <dbReference type="Proteomes" id="UP000318470"/>
    </source>
</evidence>
<dbReference type="InterPro" id="IPR018370">
    <property type="entry name" value="Chaperonin_Cpn60_CS"/>
</dbReference>
<evidence type="ECO:0000313" key="5">
    <source>
        <dbReference type="EMBL" id="QDB73316.1"/>
    </source>
</evidence>
<evidence type="ECO:0000256" key="1">
    <source>
        <dbReference type="ARBA" id="ARBA00006607"/>
    </source>
</evidence>
<keyword evidence="2" id="KW-0547">Nucleotide-binding</keyword>
<dbReference type="GO" id="GO:0042026">
    <property type="term" value="P:protein refolding"/>
    <property type="evidence" value="ECO:0007669"/>
    <property type="project" value="InterPro"/>
</dbReference>
<protein>
    <submittedName>
        <fullName evidence="5">Molecular chaperone GroEL</fullName>
    </submittedName>
</protein>
<name>A0A4Y5TXE7_9CAUD</name>
<dbReference type="Proteomes" id="UP000318470">
    <property type="component" value="Segment"/>
</dbReference>
<accession>A0A4Y5TXE7</accession>
<dbReference type="NCBIfam" id="NF009489">
    <property type="entry name" value="PRK12851.1"/>
    <property type="match status" value="1"/>
</dbReference>
<keyword evidence="6" id="KW-1185">Reference proteome</keyword>
<evidence type="ECO:0000256" key="2">
    <source>
        <dbReference type="ARBA" id="ARBA00022741"/>
    </source>
</evidence>
<dbReference type="InterPro" id="IPR027413">
    <property type="entry name" value="GROEL-like_equatorial_sf"/>
</dbReference>
<dbReference type="SUPFAM" id="SSF52029">
    <property type="entry name" value="GroEL apical domain-like"/>
    <property type="match status" value="1"/>
</dbReference>
<dbReference type="Gene3D" id="3.30.260.10">
    <property type="entry name" value="TCP-1-like chaperonin intermediate domain"/>
    <property type="match status" value="1"/>
</dbReference>
<dbReference type="PRINTS" id="PR00298">
    <property type="entry name" value="CHAPERONIN60"/>
</dbReference>
<organism evidence="5 6">
    <name type="scientific">Vibrio phage VAP7</name>
    <dbReference type="NCBI Taxonomy" id="2584487"/>
    <lineage>
        <taxon>Viruses</taxon>
        <taxon>Duplodnaviria</taxon>
        <taxon>Heunggongvirae</taxon>
        <taxon>Uroviricota</taxon>
        <taxon>Caudoviricetes</taxon>
        <taxon>Pantevenvirales</taxon>
        <taxon>Ackermannviridae</taxon>
        <taxon>Vapseptimavirus</taxon>
        <taxon>Vapseptimavirus VAP7</taxon>
    </lineage>
</organism>
<dbReference type="PROSITE" id="PS00296">
    <property type="entry name" value="CHAPERONINS_CPN60"/>
    <property type="match status" value="1"/>
</dbReference>
<comment type="similarity">
    <text evidence="1">Belongs to the chaperonin (HSP60) family.</text>
</comment>
<dbReference type="SUPFAM" id="SSF54849">
    <property type="entry name" value="GroEL-intermediate domain like"/>
    <property type="match status" value="2"/>
</dbReference>
<dbReference type="InterPro" id="IPR027410">
    <property type="entry name" value="TCP-1-like_intermed_sf"/>
</dbReference>
<dbReference type="Pfam" id="PF00118">
    <property type="entry name" value="Cpn60_TCP1"/>
    <property type="match status" value="1"/>
</dbReference>
<evidence type="ECO:0000256" key="3">
    <source>
        <dbReference type="ARBA" id="ARBA00022840"/>
    </source>
</evidence>
<keyword evidence="3" id="KW-0067">ATP-binding</keyword>
<dbReference type="GeneID" id="55616153"/>
<dbReference type="EMBL" id="MK795384">
    <property type="protein sequence ID" value="QDB73316.1"/>
    <property type="molecule type" value="Genomic_DNA"/>
</dbReference>
<keyword evidence="4" id="KW-0143">Chaperone</keyword>
<dbReference type="SUPFAM" id="SSF48592">
    <property type="entry name" value="GroEL equatorial domain-like"/>
    <property type="match status" value="1"/>
</dbReference>
<dbReference type="InterPro" id="IPR002423">
    <property type="entry name" value="Cpn60/GroEL/TCP-1"/>
</dbReference>
<dbReference type="NCBIfam" id="NF009488">
    <property type="entry name" value="PRK12850.1"/>
    <property type="match status" value="1"/>
</dbReference>
<dbReference type="GO" id="GO:0140662">
    <property type="term" value="F:ATP-dependent protein folding chaperone"/>
    <property type="evidence" value="ECO:0007669"/>
    <property type="project" value="InterPro"/>
</dbReference>
<dbReference type="CDD" id="cd03344">
    <property type="entry name" value="GroEL"/>
    <property type="match status" value="1"/>
</dbReference>
<dbReference type="PANTHER" id="PTHR45633">
    <property type="entry name" value="60 KDA HEAT SHOCK PROTEIN, MITOCHONDRIAL"/>
    <property type="match status" value="1"/>
</dbReference>
<dbReference type="RefSeq" id="YP_009845790.1">
    <property type="nucleotide sequence ID" value="NC_048765.1"/>
</dbReference>
<dbReference type="InterPro" id="IPR027409">
    <property type="entry name" value="GroEL-like_apical_dom_sf"/>
</dbReference>
<dbReference type="KEGG" id="vg:55616153"/>
<dbReference type="NCBIfam" id="NF000592">
    <property type="entry name" value="PRK00013.1"/>
    <property type="match status" value="1"/>
</dbReference>
<dbReference type="GO" id="GO:0005524">
    <property type="term" value="F:ATP binding"/>
    <property type="evidence" value="ECO:0007669"/>
    <property type="project" value="UniProtKB-KW"/>
</dbReference>
<dbReference type="InterPro" id="IPR001844">
    <property type="entry name" value="Cpn60/GroEL"/>
</dbReference>
<dbReference type="Gene3D" id="3.50.7.10">
    <property type="entry name" value="GroEL"/>
    <property type="match status" value="1"/>
</dbReference>
<dbReference type="NCBIfam" id="NF009487">
    <property type="entry name" value="PRK12849.1"/>
    <property type="match status" value="1"/>
</dbReference>
<reference evidence="5 6" key="1">
    <citation type="submission" date="2019-04" db="EMBL/GenBank/DDBJ databases">
        <authorList>
            <person name="Gao M."/>
            <person name="Bai C."/>
            <person name="Tong Y."/>
            <person name="Xu X."/>
        </authorList>
    </citation>
    <scope>NUCLEOTIDE SEQUENCE [LARGE SCALE GENOMIC DNA]</scope>
    <source>
        <strain evidence="5 6">Vibrio alginolyticus VA1</strain>
    </source>
</reference>
<sequence length="558" mass="60051">MKELAKTILFGDNAQKKLLEGVNDLADTVKVTLGPRGRNVVFVQQHSQVPVVTKDGVSVAKEISFSDPYKNMGANMIKEASKQSGDHAGDGTTTTTVLTQALVNAGYASVVAGASPIEIKRGMDFAAHSIVTAIQENAKQCDDLESIRSVGTISANGDETIGQMIAMAMEAVGPDGIITVEEGGLKDEMTITEGMEFYRGYESPYFATDKASGICELRDVQFLLFNGKINTMREIQNVVKIAISDKERIGKPLFIMAEDFSADFVNTVVANMMNKAFQAVLVKTPGVGDQRSEYLKDIAVMTGSKVLDDAENQTHHSNLNKLDGYVGRASVVRVTPNKTTIIDGEGEDTGLEAHVDTLRSRLEQLEDIGDIDFMRKRISRLVGGVAILHIGAATEVEMREKKDRVDDALCATRAAVEEGILPGGGTALLKFAKDKEFVSRVTEAASQYHTDRGIGVQIMFTALQSPYETILSNAGINAELAWRDITESDNTNVFCTGINAATGEIVDMIEAGIVDPAKVTRNAVQFANSIAGAILTTGAAIAPESNEDDDVMQYSPMM</sequence>
<proteinExistence type="inferred from homology"/>
<evidence type="ECO:0000256" key="4">
    <source>
        <dbReference type="ARBA" id="ARBA00023186"/>
    </source>
</evidence>
<dbReference type="Gene3D" id="1.10.560.10">
    <property type="entry name" value="GroEL-like equatorial domain"/>
    <property type="match status" value="1"/>
</dbReference>